<name>A0A6I4KSB0_9PSED</name>
<protein>
    <submittedName>
        <fullName evidence="2">Na+/H+ antiporter subunit G</fullName>
    </submittedName>
</protein>
<dbReference type="PANTHER" id="PTHR34703:SF1">
    <property type="entry name" value="ANTIPORTER SUBUNIT MNHG2-RELATED"/>
    <property type="match status" value="1"/>
</dbReference>
<keyword evidence="1" id="KW-0472">Membrane</keyword>
<sequence>MNPWIEGLVAISLLLGSLFALIGALGLYKLPDFYMRLHGPTKATTLGVGGMVVASMLYFSNQGNGLSLHELLITLFLFITAPVSAHMLAKAALQQKLRLSDKTRGRPWEQ</sequence>
<organism evidence="2 3">
    <name type="scientific">Pseudomonas xionganensis</name>
    <dbReference type="NCBI Taxonomy" id="2654845"/>
    <lineage>
        <taxon>Bacteria</taxon>
        <taxon>Pseudomonadati</taxon>
        <taxon>Pseudomonadota</taxon>
        <taxon>Gammaproteobacteria</taxon>
        <taxon>Pseudomonadales</taxon>
        <taxon>Pseudomonadaceae</taxon>
        <taxon>Pseudomonas</taxon>
    </lineage>
</organism>
<dbReference type="InterPro" id="IPR005133">
    <property type="entry name" value="PhaG_MnhG_YufB"/>
</dbReference>
<dbReference type="NCBIfam" id="TIGR01300">
    <property type="entry name" value="CPA3_mnhG_phaG"/>
    <property type="match status" value="1"/>
</dbReference>
<accession>A0A6I4KSB0</accession>
<gene>
    <name evidence="2" type="ORF">GJV18_08030</name>
</gene>
<dbReference type="NCBIfam" id="NF009316">
    <property type="entry name" value="PRK12674.1-5"/>
    <property type="match status" value="1"/>
</dbReference>
<comment type="caution">
    <text evidence="2">The sequence shown here is derived from an EMBL/GenBank/DDBJ whole genome shotgun (WGS) entry which is preliminary data.</text>
</comment>
<feature type="transmembrane region" description="Helical" evidence="1">
    <location>
        <begin position="6"/>
        <end position="28"/>
    </location>
</feature>
<feature type="transmembrane region" description="Helical" evidence="1">
    <location>
        <begin position="71"/>
        <end position="89"/>
    </location>
</feature>
<feature type="transmembrane region" description="Helical" evidence="1">
    <location>
        <begin position="40"/>
        <end position="59"/>
    </location>
</feature>
<evidence type="ECO:0000313" key="3">
    <source>
        <dbReference type="Proteomes" id="UP000429555"/>
    </source>
</evidence>
<evidence type="ECO:0000313" key="2">
    <source>
        <dbReference type="EMBL" id="MVW75265.1"/>
    </source>
</evidence>
<evidence type="ECO:0000256" key="1">
    <source>
        <dbReference type="SAM" id="Phobius"/>
    </source>
</evidence>
<keyword evidence="1" id="KW-1133">Transmembrane helix</keyword>
<dbReference type="EMBL" id="WKJZ01000001">
    <property type="protein sequence ID" value="MVW75265.1"/>
    <property type="molecule type" value="Genomic_DNA"/>
</dbReference>
<dbReference type="PANTHER" id="PTHR34703">
    <property type="entry name" value="ANTIPORTER SUBUNIT MNHG2-RELATED"/>
    <property type="match status" value="1"/>
</dbReference>
<keyword evidence="3" id="KW-1185">Reference proteome</keyword>
<dbReference type="GO" id="GO:0015385">
    <property type="term" value="F:sodium:proton antiporter activity"/>
    <property type="evidence" value="ECO:0007669"/>
    <property type="project" value="TreeGrafter"/>
</dbReference>
<dbReference type="Pfam" id="PF03334">
    <property type="entry name" value="PhaG_MnhG_YufB"/>
    <property type="match status" value="1"/>
</dbReference>
<dbReference type="AlphaFoldDB" id="A0A6I4KSB0"/>
<dbReference type="RefSeq" id="WP_160344261.1">
    <property type="nucleotide sequence ID" value="NZ_WKJZ01000001.1"/>
</dbReference>
<keyword evidence="1" id="KW-0812">Transmembrane</keyword>
<reference evidence="2 3" key="1">
    <citation type="submission" date="2019-11" db="EMBL/GenBank/DDBJ databases">
        <title>Pseudomonas flavidum sp. nov., isolated from Baiyang Lake.</title>
        <authorList>
            <person name="Zhao Y."/>
        </authorList>
    </citation>
    <scope>NUCLEOTIDE SEQUENCE [LARGE SCALE GENOMIC DNA]</scope>
    <source>
        <strain evidence="3">R-22-3 w-18</strain>
    </source>
</reference>
<proteinExistence type="predicted"/>
<dbReference type="Proteomes" id="UP000429555">
    <property type="component" value="Unassembled WGS sequence"/>
</dbReference>